<dbReference type="SUPFAM" id="SSF52980">
    <property type="entry name" value="Restriction endonuclease-like"/>
    <property type="match status" value="1"/>
</dbReference>
<organism evidence="1 2">
    <name type="scientific">Staphylococcus agnetis</name>
    <dbReference type="NCBI Taxonomy" id="985762"/>
    <lineage>
        <taxon>Bacteria</taxon>
        <taxon>Bacillati</taxon>
        <taxon>Bacillota</taxon>
        <taxon>Bacilli</taxon>
        <taxon>Bacillales</taxon>
        <taxon>Staphylococcaceae</taxon>
        <taxon>Staphylococcus</taxon>
    </lineage>
</organism>
<accession>A0ABD7TTC5</accession>
<name>A0ABD7TTC5_9STAP</name>
<dbReference type="RefSeq" id="WP_262626550.1">
    <property type="nucleotide sequence ID" value="NZ_CP094809.1"/>
</dbReference>
<dbReference type="InterPro" id="IPR011335">
    <property type="entry name" value="Restrct_endonuc-II-like"/>
</dbReference>
<dbReference type="EMBL" id="CP094809">
    <property type="protein sequence ID" value="UXU57516.1"/>
    <property type="molecule type" value="Genomic_DNA"/>
</dbReference>
<dbReference type="InterPro" id="IPR038365">
    <property type="entry name" value="EcoRII_C_sf"/>
</dbReference>
<evidence type="ECO:0000313" key="1">
    <source>
        <dbReference type="EMBL" id="UXU57516.1"/>
    </source>
</evidence>
<dbReference type="AlphaFoldDB" id="A0ABD7TTC5"/>
<protein>
    <submittedName>
        <fullName evidence="1">Uncharacterized protein</fullName>
    </submittedName>
</protein>
<evidence type="ECO:0000313" key="2">
    <source>
        <dbReference type="Proteomes" id="UP001065705"/>
    </source>
</evidence>
<sequence length="198" mass="23292">MSNTDKITQEIILNYDFNNYERPSDFIDKTWNFFKENYKSNNSINGKIFENLIVYILAYEGIKHIYEQAEVVFVPNAIFDIVLYHPKKTFTLSLKTTLRERWKQADLEAYAIKNVLKESSSYVITLSENEVITRRKKYKIGEDFYNGLDGFILANTEEFDKLVSTLKGIDFVPSEKISIIKKEDRYSTLENLNTKFDL</sequence>
<dbReference type="Proteomes" id="UP001065705">
    <property type="component" value="Chromosome"/>
</dbReference>
<gene>
    <name evidence="1" type="ORF">MUA95_01520</name>
</gene>
<proteinExistence type="predicted"/>
<reference evidence="1" key="1">
    <citation type="submission" date="2022-03" db="EMBL/GenBank/DDBJ databases">
        <title>Comparative Genomics of East African Camel-Associated Staphylococcaceae spp.: Diversity and Inheritance of Traits Involved in Host-Pathogen Interactions.</title>
        <authorList>
            <person name="Akarsu H."/>
            <person name="Liljander A."/>
            <person name="Younan M."/>
            <person name="Brodard I."/>
            <person name="Glucks I."/>
            <person name="Labroussaa F."/>
            <person name="Overesch G."/>
            <person name="Kuhnert P."/>
            <person name="Perreten V."/>
            <person name="Drexler J.F."/>
            <person name="Corman V.M."/>
            <person name="Falquet L."/>
            <person name="Jores J."/>
        </authorList>
    </citation>
    <scope>NUCLEOTIDE SEQUENCE</scope>
    <source>
        <strain evidence="1">IVB6197</strain>
    </source>
</reference>
<dbReference type="Gene3D" id="3.40.91.80">
    <property type="match status" value="1"/>
</dbReference>